<protein>
    <recommendedName>
        <fullName evidence="5">Peptidylprolyl isomerase</fullName>
    </recommendedName>
</protein>
<evidence type="ECO:0000313" key="3">
    <source>
        <dbReference type="EMBL" id="CAK0907572.1"/>
    </source>
</evidence>
<sequence length="132" mass="14504">CPRAAGGWPRRWAADAAIVAMEDADEPERQLELAMQEKDRGAELYKQQRFAEAKEVWAQALARMASASGDAIGRLHLSLRLNLSQASLQLKEYSDVIEHAGEVLKLDPESAKGLYRRGLAHDALGNVKADGH</sequence>
<dbReference type="PANTHER" id="PTHR11242">
    <property type="entry name" value="ARYL HYDROCARBON RECEPTOR INTERACTING PROTEIN RELATED"/>
    <property type="match status" value="1"/>
</dbReference>
<dbReference type="InterPro" id="IPR011990">
    <property type="entry name" value="TPR-like_helical_dom_sf"/>
</dbReference>
<dbReference type="Proteomes" id="UP001189429">
    <property type="component" value="Unassembled WGS sequence"/>
</dbReference>
<dbReference type="PANTHER" id="PTHR11242:SF0">
    <property type="entry name" value="TPR_REGION DOMAIN-CONTAINING PROTEIN"/>
    <property type="match status" value="1"/>
</dbReference>
<dbReference type="InterPro" id="IPR039663">
    <property type="entry name" value="AIP/AIPL1/TTC9"/>
</dbReference>
<evidence type="ECO:0000256" key="1">
    <source>
        <dbReference type="ARBA" id="ARBA00022737"/>
    </source>
</evidence>
<keyword evidence="4" id="KW-1185">Reference proteome</keyword>
<organism evidence="3 4">
    <name type="scientific">Prorocentrum cordatum</name>
    <dbReference type="NCBI Taxonomy" id="2364126"/>
    <lineage>
        <taxon>Eukaryota</taxon>
        <taxon>Sar</taxon>
        <taxon>Alveolata</taxon>
        <taxon>Dinophyceae</taxon>
        <taxon>Prorocentrales</taxon>
        <taxon>Prorocentraceae</taxon>
        <taxon>Prorocentrum</taxon>
    </lineage>
</organism>
<feature type="non-terminal residue" evidence="3">
    <location>
        <position position="132"/>
    </location>
</feature>
<dbReference type="Gene3D" id="1.25.40.10">
    <property type="entry name" value="Tetratricopeptide repeat domain"/>
    <property type="match status" value="1"/>
</dbReference>
<comment type="caution">
    <text evidence="3">The sequence shown here is derived from an EMBL/GenBank/DDBJ whole genome shotgun (WGS) entry which is preliminary data.</text>
</comment>
<keyword evidence="1" id="KW-0677">Repeat</keyword>
<gene>
    <name evidence="3" type="ORF">PCOR1329_LOCUS82550</name>
</gene>
<accession>A0ABN9Y7U9</accession>
<feature type="non-terminal residue" evidence="3">
    <location>
        <position position="1"/>
    </location>
</feature>
<proteinExistence type="predicted"/>
<evidence type="ECO:0000256" key="2">
    <source>
        <dbReference type="ARBA" id="ARBA00022803"/>
    </source>
</evidence>
<keyword evidence="2" id="KW-0802">TPR repeat</keyword>
<evidence type="ECO:0008006" key="5">
    <source>
        <dbReference type="Google" id="ProtNLM"/>
    </source>
</evidence>
<evidence type="ECO:0000313" key="4">
    <source>
        <dbReference type="Proteomes" id="UP001189429"/>
    </source>
</evidence>
<dbReference type="EMBL" id="CAUYUJ010021884">
    <property type="protein sequence ID" value="CAK0907572.1"/>
    <property type="molecule type" value="Genomic_DNA"/>
</dbReference>
<dbReference type="SUPFAM" id="SSF48452">
    <property type="entry name" value="TPR-like"/>
    <property type="match status" value="1"/>
</dbReference>
<name>A0ABN9Y7U9_9DINO</name>
<reference evidence="3" key="1">
    <citation type="submission" date="2023-10" db="EMBL/GenBank/DDBJ databases">
        <authorList>
            <person name="Chen Y."/>
            <person name="Shah S."/>
            <person name="Dougan E. K."/>
            <person name="Thang M."/>
            <person name="Chan C."/>
        </authorList>
    </citation>
    <scope>NUCLEOTIDE SEQUENCE [LARGE SCALE GENOMIC DNA]</scope>
</reference>